<dbReference type="eggNOG" id="KOG0065">
    <property type="taxonomic scope" value="Eukaryota"/>
</dbReference>
<organism evidence="2 3">
    <name type="scientific">Populus trichocarpa</name>
    <name type="common">Western balsam poplar</name>
    <name type="synonym">Populus balsamifera subsp. trichocarpa</name>
    <dbReference type="NCBI Taxonomy" id="3694"/>
    <lineage>
        <taxon>Eukaryota</taxon>
        <taxon>Viridiplantae</taxon>
        <taxon>Streptophyta</taxon>
        <taxon>Embryophyta</taxon>
        <taxon>Tracheophyta</taxon>
        <taxon>Spermatophyta</taxon>
        <taxon>Magnoliopsida</taxon>
        <taxon>eudicotyledons</taxon>
        <taxon>Gunneridae</taxon>
        <taxon>Pentapetalae</taxon>
        <taxon>rosids</taxon>
        <taxon>fabids</taxon>
        <taxon>Malpighiales</taxon>
        <taxon>Salicaceae</taxon>
        <taxon>Saliceae</taxon>
        <taxon>Populus</taxon>
    </lineage>
</organism>
<dbReference type="PANTHER" id="PTHR19241">
    <property type="entry name" value="ATP-BINDING CASSETTE TRANSPORTER"/>
    <property type="match status" value="1"/>
</dbReference>
<evidence type="ECO:0000313" key="3">
    <source>
        <dbReference type="Proteomes" id="UP000006729"/>
    </source>
</evidence>
<proteinExistence type="predicted"/>
<sequence length="59" mass="6483">MDEISTGLHSSTTCQIVKCIGNFVHLMEATVLMALLQPAPAPETFDLLDDLVLLSEDYM</sequence>
<dbReference type="EMBL" id="CM009293">
    <property type="protein sequence ID" value="PNT42507.1"/>
    <property type="molecule type" value="Genomic_DNA"/>
</dbReference>
<dbReference type="InParanoid" id="B9N875"/>
<gene>
    <name evidence="2" type="ORF">POPTR_004G216800</name>
</gene>
<reference evidence="2 3" key="1">
    <citation type="journal article" date="2006" name="Science">
        <title>The genome of black cottonwood, Populus trichocarpa (Torr. &amp; Gray).</title>
        <authorList>
            <person name="Tuskan G.A."/>
            <person name="Difazio S."/>
            <person name="Jansson S."/>
            <person name="Bohlmann J."/>
            <person name="Grigoriev I."/>
            <person name="Hellsten U."/>
            <person name="Putnam N."/>
            <person name="Ralph S."/>
            <person name="Rombauts S."/>
            <person name="Salamov A."/>
            <person name="Schein J."/>
            <person name="Sterck L."/>
            <person name="Aerts A."/>
            <person name="Bhalerao R.R."/>
            <person name="Bhalerao R.P."/>
            <person name="Blaudez D."/>
            <person name="Boerjan W."/>
            <person name="Brun A."/>
            <person name="Brunner A."/>
            <person name="Busov V."/>
            <person name="Campbell M."/>
            <person name="Carlson J."/>
            <person name="Chalot M."/>
            <person name="Chapman J."/>
            <person name="Chen G.L."/>
            <person name="Cooper D."/>
            <person name="Coutinho P.M."/>
            <person name="Couturier J."/>
            <person name="Covert S."/>
            <person name="Cronk Q."/>
            <person name="Cunningham R."/>
            <person name="Davis J."/>
            <person name="Degroeve S."/>
            <person name="Dejardin A."/>
            <person name="Depamphilis C."/>
            <person name="Detter J."/>
            <person name="Dirks B."/>
            <person name="Dubchak I."/>
            <person name="Duplessis S."/>
            <person name="Ehlting J."/>
            <person name="Ellis B."/>
            <person name="Gendler K."/>
            <person name="Goodstein D."/>
            <person name="Gribskov M."/>
            <person name="Grimwood J."/>
            <person name="Groover A."/>
            <person name="Gunter L."/>
            <person name="Hamberger B."/>
            <person name="Heinze B."/>
            <person name="Helariutta Y."/>
            <person name="Henrissat B."/>
            <person name="Holligan D."/>
            <person name="Holt R."/>
            <person name="Huang W."/>
            <person name="Islam-Faridi N."/>
            <person name="Jones S."/>
            <person name="Jones-Rhoades M."/>
            <person name="Jorgensen R."/>
            <person name="Joshi C."/>
            <person name="Kangasjarvi J."/>
            <person name="Karlsson J."/>
            <person name="Kelleher C."/>
            <person name="Kirkpatrick R."/>
            <person name="Kirst M."/>
            <person name="Kohler A."/>
            <person name="Kalluri U."/>
            <person name="Larimer F."/>
            <person name="Leebens-Mack J."/>
            <person name="Leple J.C."/>
            <person name="Locascio P."/>
            <person name="Lou Y."/>
            <person name="Lucas S."/>
            <person name="Martin F."/>
            <person name="Montanini B."/>
            <person name="Napoli C."/>
            <person name="Nelson D.R."/>
            <person name="Nelson C."/>
            <person name="Nieminen K."/>
            <person name="Nilsson O."/>
            <person name="Pereda V."/>
            <person name="Peter G."/>
            <person name="Philippe R."/>
            <person name="Pilate G."/>
            <person name="Poliakov A."/>
            <person name="Razumovskaya J."/>
            <person name="Richardson P."/>
            <person name="Rinaldi C."/>
            <person name="Ritland K."/>
            <person name="Rouze P."/>
            <person name="Ryaboy D."/>
            <person name="Schmutz J."/>
            <person name="Schrader J."/>
            <person name="Segerman B."/>
            <person name="Shin H."/>
            <person name="Siddiqui A."/>
            <person name="Sterky F."/>
            <person name="Terry A."/>
            <person name="Tsai C.J."/>
            <person name="Uberbacher E."/>
            <person name="Unneberg P."/>
            <person name="Vahala J."/>
            <person name="Wall K."/>
            <person name="Wessler S."/>
            <person name="Yang G."/>
            <person name="Yin T."/>
            <person name="Douglas C."/>
            <person name="Marra M."/>
            <person name="Sandberg G."/>
            <person name="Van de Peer Y."/>
            <person name="Rokhsar D."/>
        </authorList>
    </citation>
    <scope>NUCLEOTIDE SEQUENCE [LARGE SCALE GENOMIC DNA]</scope>
    <source>
        <strain evidence="3">cv. Nisqually</strain>
    </source>
</reference>
<dbReference type="Proteomes" id="UP000006729">
    <property type="component" value="Chromosome 4"/>
</dbReference>
<name>B9N875_POPTR</name>
<dbReference type="HOGENOM" id="CLU_2965289_0_0_1"/>
<protein>
    <submittedName>
        <fullName evidence="2">Uncharacterized protein</fullName>
    </submittedName>
</protein>
<accession>B9N875</accession>
<dbReference type="AlphaFoldDB" id="B9N875"/>
<evidence type="ECO:0000256" key="1">
    <source>
        <dbReference type="ARBA" id="ARBA00022448"/>
    </source>
</evidence>
<evidence type="ECO:0000313" key="2">
    <source>
        <dbReference type="EMBL" id="PNT42507.1"/>
    </source>
</evidence>
<keyword evidence="3" id="KW-1185">Reference proteome</keyword>
<keyword evidence="1" id="KW-0813">Transport</keyword>